<keyword evidence="1" id="KW-1133">Transmembrane helix</keyword>
<keyword evidence="1" id="KW-0812">Transmembrane</keyword>
<feature type="transmembrane region" description="Helical" evidence="1">
    <location>
        <begin position="64"/>
        <end position="81"/>
    </location>
</feature>
<reference evidence="2" key="1">
    <citation type="journal article" date="2014" name="Front. Microbiol.">
        <title>High frequency of phylogenetically diverse reductive dehalogenase-homologous genes in deep subseafloor sedimentary metagenomes.</title>
        <authorList>
            <person name="Kawai M."/>
            <person name="Futagami T."/>
            <person name="Toyoda A."/>
            <person name="Takaki Y."/>
            <person name="Nishi S."/>
            <person name="Hori S."/>
            <person name="Arai W."/>
            <person name="Tsubouchi T."/>
            <person name="Morono Y."/>
            <person name="Uchiyama I."/>
            <person name="Ito T."/>
            <person name="Fujiyama A."/>
            <person name="Inagaki F."/>
            <person name="Takami H."/>
        </authorList>
    </citation>
    <scope>NUCLEOTIDE SEQUENCE</scope>
    <source>
        <strain evidence="2">Expedition CK06-06</strain>
    </source>
</reference>
<name>X1DV93_9ZZZZ</name>
<feature type="transmembrane region" description="Helical" evidence="1">
    <location>
        <begin position="12"/>
        <end position="29"/>
    </location>
</feature>
<comment type="caution">
    <text evidence="2">The sequence shown here is derived from an EMBL/GenBank/DDBJ whole genome shotgun (WGS) entry which is preliminary data.</text>
</comment>
<keyword evidence="1" id="KW-0472">Membrane</keyword>
<protein>
    <submittedName>
        <fullName evidence="2">Uncharacterized protein</fullName>
    </submittedName>
</protein>
<accession>X1DV93</accession>
<gene>
    <name evidence="2" type="ORF">S01H4_56212</name>
</gene>
<evidence type="ECO:0000256" key="1">
    <source>
        <dbReference type="SAM" id="Phobius"/>
    </source>
</evidence>
<feature type="transmembrane region" description="Helical" evidence="1">
    <location>
        <begin position="41"/>
        <end position="58"/>
    </location>
</feature>
<dbReference type="EMBL" id="BART01032549">
    <property type="protein sequence ID" value="GAH12135.1"/>
    <property type="molecule type" value="Genomic_DNA"/>
</dbReference>
<sequence length="84" mass="9366">MFEYANRVTGGWHMILFLAASSLIIFGIMKIKQYRTSDSLLVSNFITFILGSFIWAAGLIAGKIIVLFLLLTLASGIYAIFDKE</sequence>
<evidence type="ECO:0000313" key="2">
    <source>
        <dbReference type="EMBL" id="GAH12135.1"/>
    </source>
</evidence>
<dbReference type="AlphaFoldDB" id="X1DV93"/>
<proteinExistence type="predicted"/>
<organism evidence="2">
    <name type="scientific">marine sediment metagenome</name>
    <dbReference type="NCBI Taxonomy" id="412755"/>
    <lineage>
        <taxon>unclassified sequences</taxon>
        <taxon>metagenomes</taxon>
        <taxon>ecological metagenomes</taxon>
    </lineage>
</organism>